<comment type="caution">
    <text evidence="1">The sequence shown here is derived from an EMBL/GenBank/DDBJ whole genome shotgun (WGS) entry which is preliminary data.</text>
</comment>
<sequence length="78" mass="8907">MGKDTPLFVLIQHGPHSKSNQVDSSDNSGFNRKREPPRHDDLKPWISNNKGFKCLRHPNIGHDVGLEVRYAMAPKYEP</sequence>
<accession>A0ACC2K9V3</accession>
<evidence type="ECO:0000313" key="1">
    <source>
        <dbReference type="EMBL" id="KAJ8617903.1"/>
    </source>
</evidence>
<evidence type="ECO:0000313" key="2">
    <source>
        <dbReference type="Proteomes" id="UP001234297"/>
    </source>
</evidence>
<proteinExistence type="predicted"/>
<organism evidence="1 2">
    <name type="scientific">Persea americana</name>
    <name type="common">Avocado</name>
    <dbReference type="NCBI Taxonomy" id="3435"/>
    <lineage>
        <taxon>Eukaryota</taxon>
        <taxon>Viridiplantae</taxon>
        <taxon>Streptophyta</taxon>
        <taxon>Embryophyta</taxon>
        <taxon>Tracheophyta</taxon>
        <taxon>Spermatophyta</taxon>
        <taxon>Magnoliopsida</taxon>
        <taxon>Magnoliidae</taxon>
        <taxon>Laurales</taxon>
        <taxon>Lauraceae</taxon>
        <taxon>Persea</taxon>
    </lineage>
</organism>
<dbReference type="Proteomes" id="UP001234297">
    <property type="component" value="Chromosome 4"/>
</dbReference>
<gene>
    <name evidence="1" type="ORF">MRB53_014089</name>
</gene>
<protein>
    <submittedName>
        <fullName evidence="1">Uncharacterized protein</fullName>
    </submittedName>
</protein>
<name>A0ACC2K9V3_PERAE</name>
<dbReference type="EMBL" id="CM056812">
    <property type="protein sequence ID" value="KAJ8617903.1"/>
    <property type="molecule type" value="Genomic_DNA"/>
</dbReference>
<reference evidence="1 2" key="1">
    <citation type="journal article" date="2022" name="Hortic Res">
        <title>A haplotype resolved chromosomal level avocado genome allows analysis of novel avocado genes.</title>
        <authorList>
            <person name="Nath O."/>
            <person name="Fletcher S.J."/>
            <person name="Hayward A."/>
            <person name="Shaw L.M."/>
            <person name="Masouleh A.K."/>
            <person name="Furtado A."/>
            <person name="Henry R.J."/>
            <person name="Mitter N."/>
        </authorList>
    </citation>
    <scope>NUCLEOTIDE SEQUENCE [LARGE SCALE GENOMIC DNA]</scope>
    <source>
        <strain evidence="2">cv. Hass</strain>
    </source>
</reference>
<keyword evidence="2" id="KW-1185">Reference proteome</keyword>